<keyword evidence="2" id="KW-1185">Reference proteome</keyword>
<gene>
    <name evidence="1" type="ORF">THII_1035</name>
</gene>
<sequence>MKAGFRSSTQPTRATRARLRSRINVGRQSVADWRGYSICLVYTGLVIFCSPEIDEIKVLIVSEKYKVKDNLLHININR</sequence>
<accession>A0A090AIS1</accession>
<name>A0A090AIS1_9GAMM</name>
<dbReference type="AlphaFoldDB" id="A0A090AIS1"/>
<dbReference type="HOGENOM" id="CLU_2620939_0_0_6"/>
<evidence type="ECO:0000313" key="1">
    <source>
        <dbReference type="EMBL" id="BAP55332.1"/>
    </source>
</evidence>
<dbReference type="EMBL" id="AP014633">
    <property type="protein sequence ID" value="BAP55332.1"/>
    <property type="molecule type" value="Genomic_DNA"/>
</dbReference>
<protein>
    <submittedName>
        <fullName evidence="1">Uncharacterized protein</fullName>
    </submittedName>
</protein>
<evidence type="ECO:0000313" key="2">
    <source>
        <dbReference type="Proteomes" id="UP000031623"/>
    </source>
</evidence>
<organism evidence="1 2">
    <name type="scientific">Thioploca ingrica</name>
    <dbReference type="NCBI Taxonomy" id="40754"/>
    <lineage>
        <taxon>Bacteria</taxon>
        <taxon>Pseudomonadati</taxon>
        <taxon>Pseudomonadota</taxon>
        <taxon>Gammaproteobacteria</taxon>
        <taxon>Thiotrichales</taxon>
        <taxon>Thiotrichaceae</taxon>
        <taxon>Thioploca</taxon>
    </lineage>
</organism>
<reference evidence="1 2" key="1">
    <citation type="journal article" date="2014" name="ISME J.">
        <title>Ecophysiology of Thioploca ingrica as revealed by the complete genome sequence supplemented with proteomic evidence.</title>
        <authorList>
            <person name="Kojima H."/>
            <person name="Ogura Y."/>
            <person name="Yamamoto N."/>
            <person name="Togashi T."/>
            <person name="Mori H."/>
            <person name="Watanabe T."/>
            <person name="Nemoto F."/>
            <person name="Kurokawa K."/>
            <person name="Hayashi T."/>
            <person name="Fukui M."/>
        </authorList>
    </citation>
    <scope>NUCLEOTIDE SEQUENCE [LARGE SCALE GENOMIC DNA]</scope>
</reference>
<proteinExistence type="predicted"/>
<dbReference type="KEGG" id="tig:THII_1035"/>
<dbReference type="Proteomes" id="UP000031623">
    <property type="component" value="Chromosome"/>
</dbReference>